<keyword evidence="11" id="KW-0804">Transcription</keyword>
<feature type="compositionally biased region" description="Low complexity" evidence="17">
    <location>
        <begin position="31"/>
        <end position="51"/>
    </location>
</feature>
<evidence type="ECO:0000256" key="4">
    <source>
        <dbReference type="ARBA" id="ARBA00022737"/>
    </source>
</evidence>
<sequence length="1504" mass="166681">MSNTPYNSSAPSIASMTHSSVSRSPDMHTVTTPGTNTSSNSPPSLHMSSESSKIKRKRNRIPLSCTICRKRKVKCDKFRPHCQQCTKTGVAHLCHYMEQTWAEEAEKELLKDNELKKLRERVKSLEKTLSKVHSSPSSNSLKSYNTPESSNLFMGNDENSTLVNTNGSVSSASHMQQHHHHQQQQQQQQQQHLQHQGQSQSQSQQQQDFAKNANANSSSLSISNKYDNDELDLTKDFDLLHIKSNGTIHLGATHWLSIMKGDPYLKLLWGHIFAMREKLNEWYFQKNSYSKLKSSKCPITHAQAPPSAAAAVAAAATARKCPVDHTMFASGMVAPKEESPAPRKCPVDHTMFPSGMVPPREETPAQKRCPIDHTMFSAGMAPPKEETPSPYSTRPIIDHNNKHSMNPPQSKCPVDHRNYMKDSSVDMTNLPPNPAGRCPVDHSGMKNTALPPSHNVNPHHQPQSRSHSHSHPQQRIKLDSFMTESEVLATLCEMLPPKRIIALFIEKFFKHLYPAIPILDEQNFKNHVNQMLSLSSMNHAINNFGMGMPSSSSLENQPITQINLPKLSDSCNLGILIIILRLTWLSIPSNSCEVDLGEESGSFLVPNESSNMSASALTSMAKEESLLLRHETPVEALELCQKHLIKFDELSSISNNNVNLTTVQFAIFYNFYMKSASNDLTTLTNTNNTGMANPGHDSESHQILLSNITQMAFSCGLHRDPDNFPQLNATIPVTSQDISNNGSKKANANTNANLNNSTSANTTNANSRSGSADSRSGSNPANKKENQVSIERFKHTWRKIWYYIVSMDVNQSLSLGSPRLLRNLRDFSDTKLPSASRIDYVRDIKELIIVKNFTLFFQIDLCIIAVLNHILNVSLARSVRKFELDSLINLLKNLTYGTENVNDVVSSLINKGLLPTSEGGSVDSNNDEIYGLPKLPDILNHGQNNQNLYADGSNRTVSSSDIDKKLDLPHESTTRALFFSKHMTIRMLLYLLNYILFTHYEPMGSEDPGTNILAKEYAQEALNFAMDGYRNCMIFFNNIRNTNSLFDYMNVILSYPSLDIGHRSLQFIVCLILRAKCGPLTGMRESSIITNGTSSGFNSSVEDEDVKVKQESSDYLRKDDFMKDVNLDSGDSLAEILTSRMLLFQKLTKQLSKKYNYAIRMNKSTGFFVSLLDTPSKKSDSKSGNGSFMLGNWKHPKVSNMSGFLAGDKDQLQRCPVYQDALGFVSPTSGANEGSAPIQGLTMQGSSGRMGGTQLPPIRSYKPITYTSSNLRRMNETGEAEAKRRRYNDGYVESNNDIARAISPKPSNGLSSVQPLLSSFSMNQLNGNPIPTVPSLSNITSHMGALPSLDRITTSQINLPDPSRDEAFDTSIKQMTPMTSAFMNANAVMSNSTLNGNMNMNGAGTGNTDTSVNGSALSTLTSPQGSDLASNSATQYKPDLEDFLMQNSNFNGLMINPSSLVEVVGGYNDPNNLGRNDAVDFLPVDNVEIDGLVDFYRADFPIWE</sequence>
<keyword evidence="7" id="KW-0805">Transcription regulation</keyword>
<dbReference type="GO" id="GO:0001228">
    <property type="term" value="F:DNA-binding transcription activator activity, RNA polymerase II-specific"/>
    <property type="evidence" value="ECO:0007669"/>
    <property type="project" value="UniProtKB-ARBA"/>
</dbReference>
<evidence type="ECO:0000256" key="9">
    <source>
        <dbReference type="ARBA" id="ARBA00023125"/>
    </source>
</evidence>
<dbReference type="InterPro" id="IPR036864">
    <property type="entry name" value="Zn2-C6_fun-type_DNA-bd_sf"/>
</dbReference>
<evidence type="ECO:0000256" key="3">
    <source>
        <dbReference type="ARBA" id="ARBA00022723"/>
    </source>
</evidence>
<evidence type="ECO:0000256" key="16">
    <source>
        <dbReference type="ARBA" id="ARBA00043020"/>
    </source>
</evidence>
<feature type="compositionally biased region" description="Low complexity" evidence="17">
    <location>
        <begin position="739"/>
        <end position="778"/>
    </location>
</feature>
<evidence type="ECO:0000256" key="1">
    <source>
        <dbReference type="ARBA" id="ARBA00004123"/>
    </source>
</evidence>
<evidence type="ECO:0000313" key="19">
    <source>
        <dbReference type="EMBL" id="CAI4046904.1"/>
    </source>
</evidence>
<dbReference type="InterPro" id="IPR046347">
    <property type="entry name" value="bZIP_sf"/>
</dbReference>
<feature type="compositionally biased region" description="Polar residues" evidence="17">
    <location>
        <begin position="144"/>
        <end position="167"/>
    </location>
</feature>
<feature type="region of interest" description="Disordered" evidence="17">
    <location>
        <begin position="1229"/>
        <end position="1261"/>
    </location>
</feature>
<feature type="region of interest" description="Disordered" evidence="17">
    <location>
        <begin position="1"/>
        <end position="57"/>
    </location>
</feature>
<feature type="region of interest" description="Disordered" evidence="17">
    <location>
        <begin position="735"/>
        <end position="787"/>
    </location>
</feature>
<dbReference type="CDD" id="cd12148">
    <property type="entry name" value="fungal_TF_MHR"/>
    <property type="match status" value="1"/>
</dbReference>
<dbReference type="PANTHER" id="PTHR31944:SF131">
    <property type="entry name" value="HEME-RESPONSIVE ZINC FINGER TRANSCRIPTION FACTOR HAP1"/>
    <property type="match status" value="1"/>
</dbReference>
<evidence type="ECO:0000256" key="6">
    <source>
        <dbReference type="ARBA" id="ARBA00023004"/>
    </source>
</evidence>
<evidence type="ECO:0000256" key="12">
    <source>
        <dbReference type="ARBA" id="ARBA00023242"/>
    </source>
</evidence>
<dbReference type="CDD" id="cd14655">
    <property type="entry name" value="ZIP_Hap1"/>
    <property type="match status" value="1"/>
</dbReference>
<dbReference type="GO" id="GO:0006351">
    <property type="term" value="P:DNA-templated transcription"/>
    <property type="evidence" value="ECO:0007669"/>
    <property type="project" value="InterPro"/>
</dbReference>
<keyword evidence="9" id="KW-0238">DNA-binding</keyword>
<dbReference type="FunFam" id="4.10.240.10:FF:000014">
    <property type="entry name" value="HAP1p Zinc finger transcription factor"/>
    <property type="match status" value="1"/>
</dbReference>
<dbReference type="GO" id="GO:0008270">
    <property type="term" value="F:zinc ion binding"/>
    <property type="evidence" value="ECO:0007669"/>
    <property type="project" value="InterPro"/>
</dbReference>
<feature type="compositionally biased region" description="Low complexity" evidence="17">
    <location>
        <begin position="131"/>
        <end position="143"/>
    </location>
</feature>
<feature type="compositionally biased region" description="Low complexity" evidence="17">
    <location>
        <begin position="183"/>
        <end position="221"/>
    </location>
</feature>
<evidence type="ECO:0000256" key="17">
    <source>
        <dbReference type="SAM" id="MobiDB-lite"/>
    </source>
</evidence>
<dbReference type="CDD" id="cd00067">
    <property type="entry name" value="GAL4"/>
    <property type="match status" value="1"/>
</dbReference>
<dbReference type="GO" id="GO:0005634">
    <property type="term" value="C:nucleus"/>
    <property type="evidence" value="ECO:0007669"/>
    <property type="project" value="UniProtKB-SubCell"/>
</dbReference>
<dbReference type="PROSITE" id="PS00463">
    <property type="entry name" value="ZN2_CY6_FUNGAL_1"/>
    <property type="match status" value="1"/>
</dbReference>
<protein>
    <recommendedName>
        <fullName evidence="14">Heme-responsive zinc finger transcription factor HAP1</fullName>
    </recommendedName>
    <alternativeName>
        <fullName evidence="16">CYP1 activatory protein</fullName>
    </alternativeName>
    <alternativeName>
        <fullName evidence="15">Heme activator protein 1</fullName>
    </alternativeName>
</protein>
<keyword evidence="8" id="KW-0175">Coiled coil</keyword>
<feature type="domain" description="Zn(2)-C6 fungal-type" evidence="18">
    <location>
        <begin position="64"/>
        <end position="94"/>
    </location>
</feature>
<feature type="compositionally biased region" description="Polar residues" evidence="17">
    <location>
        <begin position="1"/>
        <end position="23"/>
    </location>
</feature>
<dbReference type="PANTHER" id="PTHR31944">
    <property type="entry name" value="HEME-RESPONSIVE ZINC FINGER TRANSCRIPTION FACTOR HAP1"/>
    <property type="match status" value="1"/>
</dbReference>
<evidence type="ECO:0000256" key="7">
    <source>
        <dbReference type="ARBA" id="ARBA00023015"/>
    </source>
</evidence>
<dbReference type="Proteomes" id="UP001162090">
    <property type="component" value="Chromosome 12"/>
</dbReference>
<proteinExistence type="predicted"/>
<dbReference type="SUPFAM" id="SSF57959">
    <property type="entry name" value="Leucine zipper domain"/>
    <property type="match status" value="1"/>
</dbReference>
<evidence type="ECO:0000256" key="11">
    <source>
        <dbReference type="ARBA" id="ARBA00023163"/>
    </source>
</evidence>
<dbReference type="Pfam" id="PF00172">
    <property type="entry name" value="Zn_clus"/>
    <property type="match status" value="1"/>
</dbReference>
<evidence type="ECO:0000256" key="8">
    <source>
        <dbReference type="ARBA" id="ARBA00023054"/>
    </source>
</evidence>
<dbReference type="SMART" id="SM00066">
    <property type="entry name" value="GAL4"/>
    <property type="match status" value="1"/>
</dbReference>
<dbReference type="Gene3D" id="1.20.5.170">
    <property type="match status" value="1"/>
</dbReference>
<dbReference type="SUPFAM" id="SSF57701">
    <property type="entry name" value="Zn2/Cys6 DNA-binding domain"/>
    <property type="match status" value="1"/>
</dbReference>
<evidence type="ECO:0000256" key="14">
    <source>
        <dbReference type="ARBA" id="ARBA00040064"/>
    </source>
</evidence>
<keyword evidence="10" id="KW-0010">Activator</keyword>
<evidence type="ECO:0000256" key="10">
    <source>
        <dbReference type="ARBA" id="ARBA00023159"/>
    </source>
</evidence>
<reference evidence="19" key="1">
    <citation type="submission" date="2022-10" db="EMBL/GenBank/DDBJ databases">
        <authorList>
            <person name="Byrne P K."/>
        </authorList>
    </citation>
    <scope>NUCLEOTIDE SEQUENCE</scope>
    <source>
        <strain evidence="19">CBS7001</strain>
    </source>
</reference>
<keyword evidence="2" id="KW-0349">Heme</keyword>
<keyword evidence="5" id="KW-0862">Zinc</keyword>
<evidence type="ECO:0000256" key="2">
    <source>
        <dbReference type="ARBA" id="ARBA00022617"/>
    </source>
</evidence>
<evidence type="ECO:0000313" key="20">
    <source>
        <dbReference type="Proteomes" id="UP001162090"/>
    </source>
</evidence>
<keyword evidence="12" id="KW-0539">Nucleus</keyword>
<keyword evidence="3" id="KW-0479">Metal-binding</keyword>
<keyword evidence="6" id="KW-0408">Iron</keyword>
<dbReference type="GO" id="GO:0071456">
    <property type="term" value="P:cellular response to hypoxia"/>
    <property type="evidence" value="ECO:0007669"/>
    <property type="project" value="UniProtKB-ARBA"/>
</dbReference>
<evidence type="ECO:0000259" key="18">
    <source>
        <dbReference type="PROSITE" id="PS00463"/>
    </source>
</evidence>
<evidence type="ECO:0000256" key="15">
    <source>
        <dbReference type="ARBA" id="ARBA00041327"/>
    </source>
</evidence>
<keyword evidence="4" id="KW-0677">Repeat</keyword>
<comment type="subunit">
    <text evidence="13">Binds DNA as a homodimer. Interacts with SRO9 and YDJ1. In the absence of heme, binds to at least four cellular proteins, including YDJ1 and SRO9, forming a high-molecular-weight complex (HMC) which results in repression of its activity and dictates its DNA-binding specificity.</text>
</comment>
<dbReference type="InterPro" id="IPR051430">
    <property type="entry name" value="Fungal_TF_Env_Response"/>
</dbReference>
<gene>
    <name evidence="19" type="primary">SUVC12G2960</name>
    <name evidence="19" type="ORF">SUVC_12G2960</name>
</gene>
<dbReference type="Gene3D" id="4.10.240.10">
    <property type="entry name" value="Zn(2)-C6 fungal-type DNA-binding domain"/>
    <property type="match status" value="1"/>
</dbReference>
<feature type="region of interest" description="Disordered" evidence="17">
    <location>
        <begin position="127"/>
        <end position="221"/>
    </location>
</feature>
<dbReference type="GO" id="GO:0000978">
    <property type="term" value="F:RNA polymerase II cis-regulatory region sequence-specific DNA binding"/>
    <property type="evidence" value="ECO:0007669"/>
    <property type="project" value="TreeGrafter"/>
</dbReference>
<dbReference type="InterPro" id="IPR001138">
    <property type="entry name" value="Zn2Cys6_DnaBD"/>
</dbReference>
<accession>A0AA35J517</accession>
<name>A0AA35J517_SACUV</name>
<comment type="subcellular location">
    <subcellularLocation>
        <location evidence="1">Nucleus</location>
    </subcellularLocation>
</comment>
<dbReference type="GO" id="GO:0045892">
    <property type="term" value="P:negative regulation of DNA-templated transcription"/>
    <property type="evidence" value="ECO:0007669"/>
    <property type="project" value="UniProtKB-ARBA"/>
</dbReference>
<feature type="region of interest" description="Disordered" evidence="17">
    <location>
        <begin position="426"/>
        <end position="474"/>
    </location>
</feature>
<dbReference type="EMBL" id="OX365923">
    <property type="protein sequence ID" value="CAI4046904.1"/>
    <property type="molecule type" value="Genomic_DNA"/>
</dbReference>
<organism evidence="19 20">
    <name type="scientific">Saccharomyces uvarum</name>
    <name type="common">Yeast</name>
    <name type="synonym">Saccharomyces bayanus var. uvarum</name>
    <dbReference type="NCBI Taxonomy" id="230603"/>
    <lineage>
        <taxon>Eukaryota</taxon>
        <taxon>Fungi</taxon>
        <taxon>Dikarya</taxon>
        <taxon>Ascomycota</taxon>
        <taxon>Saccharomycotina</taxon>
        <taxon>Saccharomycetes</taxon>
        <taxon>Saccharomycetales</taxon>
        <taxon>Saccharomycetaceae</taxon>
        <taxon>Saccharomyces</taxon>
    </lineage>
</organism>
<evidence type="ECO:0000256" key="5">
    <source>
        <dbReference type="ARBA" id="ARBA00022833"/>
    </source>
</evidence>
<dbReference type="SMART" id="SM00906">
    <property type="entry name" value="Fungal_trans"/>
    <property type="match status" value="1"/>
</dbReference>
<dbReference type="InterPro" id="IPR007219">
    <property type="entry name" value="XnlR_reg_dom"/>
</dbReference>
<evidence type="ECO:0000256" key="13">
    <source>
        <dbReference type="ARBA" id="ARBA00038668"/>
    </source>
</evidence>